<dbReference type="Gene3D" id="3.40.50.300">
    <property type="entry name" value="P-loop containing nucleotide triphosphate hydrolases"/>
    <property type="match status" value="1"/>
</dbReference>
<keyword evidence="13" id="KW-1185">Reference proteome</keyword>
<dbReference type="InterPro" id="IPR016136">
    <property type="entry name" value="DNA_helicase_N/primase_C"/>
</dbReference>
<dbReference type="Pfam" id="PF03796">
    <property type="entry name" value="DnaB_C"/>
    <property type="match status" value="1"/>
</dbReference>
<evidence type="ECO:0000256" key="3">
    <source>
        <dbReference type="ARBA" id="ARBA00022741"/>
    </source>
</evidence>
<keyword evidence="4 12" id="KW-0378">Hydrolase</keyword>
<dbReference type="PROSITE" id="PS51199">
    <property type="entry name" value="SF4_HELICASE"/>
    <property type="match status" value="1"/>
</dbReference>
<dbReference type="RefSeq" id="WP_209481494.1">
    <property type="nucleotide sequence ID" value="NZ_JAGGKK010000017.1"/>
</dbReference>
<dbReference type="GO" id="GO:0016787">
    <property type="term" value="F:hydrolase activity"/>
    <property type="evidence" value="ECO:0007669"/>
    <property type="project" value="UniProtKB-KW"/>
</dbReference>
<accession>A0ABS4HGL4</accession>
<dbReference type="Gene3D" id="1.10.860.10">
    <property type="entry name" value="DNAb Helicase, Chain A"/>
    <property type="match status" value="1"/>
</dbReference>
<dbReference type="Pfam" id="PF00772">
    <property type="entry name" value="DnaB"/>
    <property type="match status" value="1"/>
</dbReference>
<dbReference type="EMBL" id="JAGGKK010000017">
    <property type="protein sequence ID" value="MBP1950046.1"/>
    <property type="molecule type" value="Genomic_DNA"/>
</dbReference>
<evidence type="ECO:0000256" key="8">
    <source>
        <dbReference type="ARBA" id="ARBA00023235"/>
    </source>
</evidence>
<evidence type="ECO:0000313" key="12">
    <source>
        <dbReference type="EMBL" id="MBP1950046.1"/>
    </source>
</evidence>
<comment type="similarity">
    <text evidence="1">Belongs to the helicase family. DnaB subfamily.</text>
</comment>
<dbReference type="CDD" id="cd00984">
    <property type="entry name" value="DnaB_C"/>
    <property type="match status" value="1"/>
</dbReference>
<comment type="caution">
    <text evidence="12">The sequence shown here is derived from an EMBL/GenBank/DDBJ whole genome shotgun (WGS) entry which is preliminary data.</text>
</comment>
<sequence>MDINLDAEQALLGCILKKGNLIKETTLDEKHFADASHKILFKTLRKIEQKSEPIDTVSIITTIGQDSIVRLGGKQYLSKLINSVSSFEPFKTYEKYIFESYKIRVARQITEAGVRDSESISHIIKDLSDLELENNDVDYDHKESLQKLYEKIDNQEIGLSGIDTGFRELNRFLDGFQKKDLIISAARPSVGKTAKALNHAIHHCAKGGVTALFSLEMGEESLNKRMISTIGNIDGHKMKNPKQFFNEQDWADFSDALGFLSNMNLNIYDKSGQTIPYIRSKVSKLRRKYPDEDILVIIDYLQLIRPAKRYESKNVEIGDYSRSLKGVAKDMNVPVILLSQLSRGVESRQDKRPMMSDIRDSGSIEQDADVIEFLYRDDYYNKIKTENIIEVIIAKQRNGSIGTIELAFIKEHNKFVDLDYRRDH</sequence>
<evidence type="ECO:0000256" key="5">
    <source>
        <dbReference type="ARBA" id="ARBA00022806"/>
    </source>
</evidence>
<comment type="catalytic activity">
    <reaction evidence="10">
        <text>ATP + H2O = ADP + phosphate + H(+)</text>
        <dbReference type="Rhea" id="RHEA:13065"/>
        <dbReference type="ChEBI" id="CHEBI:15377"/>
        <dbReference type="ChEBI" id="CHEBI:15378"/>
        <dbReference type="ChEBI" id="CHEBI:30616"/>
        <dbReference type="ChEBI" id="CHEBI:43474"/>
        <dbReference type="ChEBI" id="CHEBI:456216"/>
        <dbReference type="EC" id="5.6.2.3"/>
    </reaction>
</comment>
<evidence type="ECO:0000256" key="7">
    <source>
        <dbReference type="ARBA" id="ARBA00023125"/>
    </source>
</evidence>
<evidence type="ECO:0000256" key="2">
    <source>
        <dbReference type="ARBA" id="ARBA00022705"/>
    </source>
</evidence>
<protein>
    <recommendedName>
        <fullName evidence="9">DNA 5'-3' helicase</fullName>
        <ecNumber evidence="9">5.6.2.3</ecNumber>
    </recommendedName>
</protein>
<feature type="domain" description="SF4 helicase" evidence="11">
    <location>
        <begin position="155"/>
        <end position="422"/>
    </location>
</feature>
<dbReference type="InterPro" id="IPR027417">
    <property type="entry name" value="P-loop_NTPase"/>
</dbReference>
<dbReference type="GO" id="GO:0003678">
    <property type="term" value="F:DNA helicase activity"/>
    <property type="evidence" value="ECO:0007669"/>
    <property type="project" value="UniProtKB-EC"/>
</dbReference>
<gene>
    <name evidence="12" type="ORF">J2Z82_003002</name>
</gene>
<proteinExistence type="inferred from homology"/>
<organism evidence="12 13">
    <name type="scientific">Virgibacillus litoralis</name>
    <dbReference type="NCBI Taxonomy" id="578221"/>
    <lineage>
        <taxon>Bacteria</taxon>
        <taxon>Bacillati</taxon>
        <taxon>Bacillota</taxon>
        <taxon>Bacilli</taxon>
        <taxon>Bacillales</taxon>
        <taxon>Bacillaceae</taxon>
        <taxon>Virgibacillus</taxon>
    </lineage>
</organism>
<dbReference type="EC" id="5.6.2.3" evidence="9"/>
<evidence type="ECO:0000256" key="4">
    <source>
        <dbReference type="ARBA" id="ARBA00022801"/>
    </source>
</evidence>
<evidence type="ECO:0000313" key="13">
    <source>
        <dbReference type="Proteomes" id="UP001519328"/>
    </source>
</evidence>
<dbReference type="InterPro" id="IPR007693">
    <property type="entry name" value="DNA_helicase_DnaB-like_N"/>
</dbReference>
<reference evidence="12 13" key="1">
    <citation type="submission" date="2021-03" db="EMBL/GenBank/DDBJ databases">
        <title>Genomic Encyclopedia of Type Strains, Phase IV (KMG-IV): sequencing the most valuable type-strain genomes for metagenomic binning, comparative biology and taxonomic classification.</title>
        <authorList>
            <person name="Goeker M."/>
        </authorList>
    </citation>
    <scope>NUCLEOTIDE SEQUENCE [LARGE SCALE GENOMIC DNA]</scope>
    <source>
        <strain evidence="12 13">DSM 21085</strain>
    </source>
</reference>
<keyword evidence="6" id="KW-0067">ATP-binding</keyword>
<evidence type="ECO:0000256" key="9">
    <source>
        <dbReference type="ARBA" id="ARBA00044969"/>
    </source>
</evidence>
<evidence type="ECO:0000256" key="6">
    <source>
        <dbReference type="ARBA" id="ARBA00022840"/>
    </source>
</evidence>
<keyword evidence="3" id="KW-0547">Nucleotide-binding</keyword>
<dbReference type="SUPFAM" id="SSF48024">
    <property type="entry name" value="N-terminal domain of DnaB helicase"/>
    <property type="match status" value="1"/>
</dbReference>
<evidence type="ECO:0000256" key="10">
    <source>
        <dbReference type="ARBA" id="ARBA00048954"/>
    </source>
</evidence>
<evidence type="ECO:0000256" key="1">
    <source>
        <dbReference type="ARBA" id="ARBA00008428"/>
    </source>
</evidence>
<name>A0ABS4HGL4_9BACI</name>
<keyword evidence="5 12" id="KW-0347">Helicase</keyword>
<keyword evidence="7" id="KW-0238">DNA-binding</keyword>
<dbReference type="PANTHER" id="PTHR30153">
    <property type="entry name" value="REPLICATIVE DNA HELICASE DNAB"/>
    <property type="match status" value="1"/>
</dbReference>
<dbReference type="Proteomes" id="UP001519328">
    <property type="component" value="Unassembled WGS sequence"/>
</dbReference>
<dbReference type="PANTHER" id="PTHR30153:SF2">
    <property type="entry name" value="REPLICATIVE DNA HELICASE"/>
    <property type="match status" value="1"/>
</dbReference>
<keyword evidence="2" id="KW-0235">DNA replication</keyword>
<dbReference type="InterPro" id="IPR036185">
    <property type="entry name" value="DNA_heli_DnaB-like_N_sf"/>
</dbReference>
<dbReference type="SUPFAM" id="SSF52540">
    <property type="entry name" value="P-loop containing nucleoside triphosphate hydrolases"/>
    <property type="match status" value="1"/>
</dbReference>
<dbReference type="InterPro" id="IPR007694">
    <property type="entry name" value="DNA_helicase_DnaB-like_C"/>
</dbReference>
<evidence type="ECO:0000259" key="11">
    <source>
        <dbReference type="PROSITE" id="PS51199"/>
    </source>
</evidence>
<keyword evidence="8" id="KW-0413">Isomerase</keyword>